<accession>A0A0W8CKJ8</accession>
<dbReference type="Proteomes" id="UP000052943">
    <property type="component" value="Unassembled WGS sequence"/>
</dbReference>
<dbReference type="OrthoDB" id="124689at2759"/>
<dbReference type="STRING" id="4790.A0A0W8CKJ8"/>
<gene>
    <name evidence="2" type="ORF">AM587_10000378</name>
</gene>
<feature type="region of interest" description="Disordered" evidence="1">
    <location>
        <begin position="515"/>
        <end position="545"/>
    </location>
</feature>
<feature type="compositionally biased region" description="Basic and acidic residues" evidence="1">
    <location>
        <begin position="469"/>
        <end position="488"/>
    </location>
</feature>
<name>A0A0W8CKJ8_PHYNI</name>
<reference evidence="2 3" key="1">
    <citation type="submission" date="2015-11" db="EMBL/GenBank/DDBJ databases">
        <title>Genomes and virulence difference between two physiological races of Phytophthora nicotianae.</title>
        <authorList>
            <person name="Liu H."/>
            <person name="Ma X."/>
            <person name="Yu H."/>
            <person name="Fang D."/>
            <person name="Li Y."/>
            <person name="Wang X."/>
            <person name="Wang W."/>
            <person name="Dong Y."/>
            <person name="Xiao B."/>
        </authorList>
    </citation>
    <scope>NUCLEOTIDE SEQUENCE [LARGE SCALE GENOMIC DNA]</scope>
    <source>
        <strain evidence="3">race 0</strain>
    </source>
</reference>
<sequence length="675" mass="75599">MGLDELKPGNTKRAKQTAIKVFKTFVKSEDVEFDYVKQCIEQDGTGNCLVSVLDKFGMYLAFNEGKKGKPLARNTSMQYYRQSKMWLFELFPVQRHIVEAKLLSMGKTLERFCMKRDGKVVNKAPPCSKRDLRKMMLYLYESACSPSDYQDAALLCLMWHLFGRASDLSLVHKQNLSVDAADVFFVRFIRMKTSEEQGLSLFPDPDFVTCPLQAIAMALITQSAPTPALIDNLPEIPLEAAVNLSPATPLLEVLNHPSEFAALDATATRANCSTKPAAAVPTIYTHVNRLLDRVASAAGVTEPLTSHSFRRGGAQHVNGCDGLTERWIFDRGAWNMSTTNKGFNYIFNTSRQDHMIGKALSGFGTGADVDLLNLDAFDAETRLKIAGVQRLLFATCYKMDSSKYNISPKVADVLTAYLVLHYPLLKTLRSGGLAVRRLEMAVVHAGAAIAELLAWSSHLATYKKPAPTPRKEPPTPMHKEPSNESKIIDHQRSVINQLVLHIKRQDERMDVIEAKQEGGTTQDTNKKRQQEPSQEQEKPKRRRTSVTHLHATWFAWYAQEPFGLADAPKRQRSNAKQLVAFMKLFVADDLKLDPSAVDYRDQVLALGKQAEAAVLAFLGRLEIKSRGSTAVRKHLHDLYQRGALNDKITRLQQLRRADAVQDPDRQDVLELVANT</sequence>
<feature type="region of interest" description="Disordered" evidence="1">
    <location>
        <begin position="464"/>
        <end position="488"/>
    </location>
</feature>
<evidence type="ECO:0000313" key="2">
    <source>
        <dbReference type="EMBL" id="KUF84532.1"/>
    </source>
</evidence>
<protein>
    <submittedName>
        <fullName evidence="2">Uncharacterized protein</fullName>
    </submittedName>
</protein>
<dbReference type="PANTHER" id="PTHR34605:SF4">
    <property type="entry name" value="DNA ADENINE METHYLTRANSFERASE"/>
    <property type="match status" value="1"/>
</dbReference>
<dbReference type="EMBL" id="LNFO01002830">
    <property type="protein sequence ID" value="KUF84532.1"/>
    <property type="molecule type" value="Genomic_DNA"/>
</dbReference>
<evidence type="ECO:0000256" key="1">
    <source>
        <dbReference type="SAM" id="MobiDB-lite"/>
    </source>
</evidence>
<dbReference type="GO" id="GO:0015074">
    <property type="term" value="P:DNA integration"/>
    <property type="evidence" value="ECO:0007669"/>
    <property type="project" value="InterPro"/>
</dbReference>
<dbReference type="GO" id="GO:0006310">
    <property type="term" value="P:DNA recombination"/>
    <property type="evidence" value="ECO:0007669"/>
    <property type="project" value="InterPro"/>
</dbReference>
<organism evidence="2 3">
    <name type="scientific">Phytophthora nicotianae</name>
    <name type="common">Potato buckeye rot agent</name>
    <name type="synonym">Phytophthora parasitica</name>
    <dbReference type="NCBI Taxonomy" id="4792"/>
    <lineage>
        <taxon>Eukaryota</taxon>
        <taxon>Sar</taxon>
        <taxon>Stramenopiles</taxon>
        <taxon>Oomycota</taxon>
        <taxon>Peronosporomycetes</taxon>
        <taxon>Peronosporales</taxon>
        <taxon>Peronosporaceae</taxon>
        <taxon>Phytophthora</taxon>
    </lineage>
</organism>
<dbReference type="PANTHER" id="PTHR34605">
    <property type="entry name" value="PHAGE_INTEGRASE DOMAIN-CONTAINING PROTEIN"/>
    <property type="match status" value="1"/>
</dbReference>
<dbReference type="InterPro" id="IPR052925">
    <property type="entry name" value="Phage_Integrase-like_Recomb"/>
</dbReference>
<proteinExistence type="predicted"/>
<dbReference type="Gene3D" id="1.10.443.10">
    <property type="entry name" value="Intergrase catalytic core"/>
    <property type="match status" value="1"/>
</dbReference>
<feature type="compositionally biased region" description="Basic and acidic residues" evidence="1">
    <location>
        <begin position="524"/>
        <end position="538"/>
    </location>
</feature>
<dbReference type="InterPro" id="IPR013762">
    <property type="entry name" value="Integrase-like_cat_sf"/>
</dbReference>
<dbReference type="GO" id="GO:0003677">
    <property type="term" value="F:DNA binding"/>
    <property type="evidence" value="ECO:0007669"/>
    <property type="project" value="InterPro"/>
</dbReference>
<evidence type="ECO:0000313" key="3">
    <source>
        <dbReference type="Proteomes" id="UP000052943"/>
    </source>
</evidence>
<dbReference type="AlphaFoldDB" id="A0A0W8CKJ8"/>
<comment type="caution">
    <text evidence="2">The sequence shown here is derived from an EMBL/GenBank/DDBJ whole genome shotgun (WGS) entry which is preliminary data.</text>
</comment>